<proteinExistence type="predicted"/>
<evidence type="ECO:0000256" key="1">
    <source>
        <dbReference type="SAM" id="MobiDB-lite"/>
    </source>
</evidence>
<evidence type="ECO:0000259" key="2">
    <source>
        <dbReference type="PROSITE" id="PS51299"/>
    </source>
</evidence>
<protein>
    <submittedName>
        <fullName evidence="3">DEHA2E10714p</fullName>
    </submittedName>
</protein>
<dbReference type="InterPro" id="IPR051642">
    <property type="entry name" value="SWI6-like"/>
</dbReference>
<dbReference type="GO" id="GO:0030907">
    <property type="term" value="C:MBF transcription complex"/>
    <property type="evidence" value="ECO:0007669"/>
    <property type="project" value="TreeGrafter"/>
</dbReference>
<dbReference type="InParanoid" id="B5RTZ3"/>
<dbReference type="InterPro" id="IPR003163">
    <property type="entry name" value="Tscrpt_reg_HTH_APSES-type"/>
</dbReference>
<dbReference type="OrthoDB" id="5562739at2759"/>
<feature type="region of interest" description="Disordered" evidence="1">
    <location>
        <begin position="302"/>
        <end position="369"/>
    </location>
</feature>
<feature type="region of interest" description="Disordered" evidence="1">
    <location>
        <begin position="437"/>
        <end position="488"/>
    </location>
</feature>
<dbReference type="AlphaFoldDB" id="B5RTZ3"/>
<name>B5RTZ3_DEBHA</name>
<accession>B5RTZ3</accession>
<gene>
    <name evidence="3" type="ordered locus">DEHA2E10714g</name>
</gene>
<sequence>MIPFNTPRQFSYDSYQTGYAQYFPTNNPPNNENGGNTGNNVYDRTNTINANANMNTESKLNYGSNNEFDMNFAPIAYTPEKNGFGPPAIGKHKKSKSFPKTQFPLINKFQNSVNETSTKTHSNSGVHLCNKVNFPVHQLSLDIPQGNISSLQSIYPQIETKKYSTSAIDPLRNYVTVFEYNINNHWIIWDYETGFVHLTGIWKASINDEVNTHRNLKADIVKLLESTPKQYHQHIKRIRGGFLKIQGTWLPFDLCKMLAKRFCYHIRFQLIPIFGNAFPSECLKPDDKGFGELKLDEDVNDTAAENGSRQGKKTHKIDKRRSTSLLESPIIKRSSSTSHLTMPSANQIPTPNSMPVNNIPQRLPQFTFPQTTGVSNQQFQYQENTPQYALSSSTHNSYHTPNASSFSLPQNQSAPLISTRSLSLQIPYQNSMYVSPNAQTSSSYHSPRHFSHTADHTFHTPYHTPQHSFHTPSHTNSVSKHSVQHTPSSDMPYHEMVDLVNASKCLQSLSQTQISPISHEPESNRDYVASIPKSPTGNNTSGNGISSILLAAGVSEEHYQKSNRSRRISMKINDILS</sequence>
<organism evidence="3 4">
    <name type="scientific">Debaryomyces hansenii (strain ATCC 36239 / CBS 767 / BCRC 21394 / JCM 1990 / NBRC 0083 / IGC 2968)</name>
    <name type="common">Yeast</name>
    <name type="synonym">Torulaspora hansenii</name>
    <dbReference type="NCBI Taxonomy" id="284592"/>
    <lineage>
        <taxon>Eukaryota</taxon>
        <taxon>Fungi</taxon>
        <taxon>Dikarya</taxon>
        <taxon>Ascomycota</taxon>
        <taxon>Saccharomycotina</taxon>
        <taxon>Pichiomycetes</taxon>
        <taxon>Debaryomycetaceae</taxon>
        <taxon>Debaryomyces</taxon>
    </lineage>
</organism>
<dbReference type="VEuPathDB" id="FungiDB:DEHA2E10714g"/>
<dbReference type="Proteomes" id="UP000000599">
    <property type="component" value="Chromosome E"/>
</dbReference>
<dbReference type="KEGG" id="dha:DEHA2E10714g"/>
<dbReference type="RefSeq" id="XP_002770462.1">
    <property type="nucleotide sequence ID" value="XM_002770416.1"/>
</dbReference>
<dbReference type="PANTHER" id="PTHR43828">
    <property type="entry name" value="ASPARAGINASE"/>
    <property type="match status" value="1"/>
</dbReference>
<dbReference type="SUPFAM" id="SSF54616">
    <property type="entry name" value="DNA-binding domain of Mlu1-box binding protein MBP1"/>
    <property type="match status" value="1"/>
</dbReference>
<feature type="compositionally biased region" description="Polar residues" evidence="1">
    <location>
        <begin position="463"/>
        <end position="488"/>
    </location>
</feature>
<dbReference type="eggNOG" id="ENOG502S1IW">
    <property type="taxonomic scope" value="Eukaryota"/>
</dbReference>
<keyword evidence="4" id="KW-1185">Reference proteome</keyword>
<dbReference type="EMBL" id="CR382137">
    <property type="protein sequence ID" value="CAR65805.1"/>
    <property type="molecule type" value="Genomic_DNA"/>
</dbReference>
<dbReference type="OMA" id="WDYETGW"/>
<dbReference type="GO" id="GO:0000981">
    <property type="term" value="F:DNA-binding transcription factor activity, RNA polymerase II-specific"/>
    <property type="evidence" value="ECO:0007669"/>
    <property type="project" value="UniProtKB-ARBA"/>
</dbReference>
<dbReference type="PANTHER" id="PTHR43828:SF5">
    <property type="entry name" value="TRANSCRIPTIONAL REPRESSOR XBP1"/>
    <property type="match status" value="1"/>
</dbReference>
<dbReference type="InterPro" id="IPR036887">
    <property type="entry name" value="HTH_APSES_sf"/>
</dbReference>
<dbReference type="GO" id="GO:0033309">
    <property type="term" value="C:SBF transcription complex"/>
    <property type="evidence" value="ECO:0007669"/>
    <property type="project" value="TreeGrafter"/>
</dbReference>
<evidence type="ECO:0000313" key="4">
    <source>
        <dbReference type="Proteomes" id="UP000000599"/>
    </source>
</evidence>
<feature type="compositionally biased region" description="Basic residues" evidence="1">
    <location>
        <begin position="310"/>
        <end position="319"/>
    </location>
</feature>
<reference evidence="3 4" key="1">
    <citation type="journal article" date="2004" name="Nature">
        <title>Genome evolution in yeasts.</title>
        <authorList>
            <consortium name="Genolevures"/>
            <person name="Dujon B."/>
            <person name="Sherman D."/>
            <person name="Fischer G."/>
            <person name="Durrens P."/>
            <person name="Casaregola S."/>
            <person name="Lafontaine I."/>
            <person name="de Montigny J."/>
            <person name="Marck C."/>
            <person name="Neuveglise C."/>
            <person name="Talla E."/>
            <person name="Goffard N."/>
            <person name="Frangeul L."/>
            <person name="Aigle M."/>
            <person name="Anthouard V."/>
            <person name="Babour A."/>
            <person name="Barbe V."/>
            <person name="Barnay S."/>
            <person name="Blanchin S."/>
            <person name="Beckerich J.M."/>
            <person name="Beyne E."/>
            <person name="Bleykasten C."/>
            <person name="Boisrame A."/>
            <person name="Boyer J."/>
            <person name="Cattolico L."/>
            <person name="Confanioleri F."/>
            <person name="de Daruvar A."/>
            <person name="Despons L."/>
            <person name="Fabre E."/>
            <person name="Fairhead C."/>
            <person name="Ferry-Dumazet H."/>
            <person name="Groppi A."/>
            <person name="Hantraye F."/>
            <person name="Hennequin C."/>
            <person name="Jauniaux N."/>
            <person name="Joyet P."/>
            <person name="Kachouri R."/>
            <person name="Kerrest A."/>
            <person name="Koszul R."/>
            <person name="Lemaire M."/>
            <person name="Lesur I."/>
            <person name="Ma L."/>
            <person name="Muller H."/>
            <person name="Nicaud J.M."/>
            <person name="Nikolski M."/>
            <person name="Oztas S."/>
            <person name="Ozier-Kalogeropoulos O."/>
            <person name="Pellenz S."/>
            <person name="Potier S."/>
            <person name="Richard G.F."/>
            <person name="Straub M.L."/>
            <person name="Suleau A."/>
            <person name="Swennene D."/>
            <person name="Tekaia F."/>
            <person name="Wesolowski-Louvel M."/>
            <person name="Westhof E."/>
            <person name="Wirth B."/>
            <person name="Zeniou-Meyer M."/>
            <person name="Zivanovic I."/>
            <person name="Bolotin-Fukuhara M."/>
            <person name="Thierry A."/>
            <person name="Bouchier C."/>
            <person name="Caudron B."/>
            <person name="Scarpelli C."/>
            <person name="Gaillardin C."/>
            <person name="Weissenbach J."/>
            <person name="Wincker P."/>
            <person name="Souciet J.L."/>
        </authorList>
    </citation>
    <scope>NUCLEOTIDE SEQUENCE [LARGE SCALE GENOMIC DNA]</scope>
    <source>
        <strain evidence="4">ATCC 36239 / CBS 767 / BCRC 21394 / JCM 1990 / NBRC 0083 / IGC 2968</strain>
    </source>
</reference>
<dbReference type="GeneID" id="8998726"/>
<dbReference type="GO" id="GO:0003677">
    <property type="term" value="F:DNA binding"/>
    <property type="evidence" value="ECO:0007669"/>
    <property type="project" value="InterPro"/>
</dbReference>
<dbReference type="HOGENOM" id="CLU_472528_0_0_1"/>
<feature type="domain" description="HTH APSES-type" evidence="2">
    <location>
        <begin position="164"/>
        <end position="285"/>
    </location>
</feature>
<evidence type="ECO:0000313" key="3">
    <source>
        <dbReference type="EMBL" id="CAR65805.1"/>
    </source>
</evidence>
<dbReference type="PROSITE" id="PS51299">
    <property type="entry name" value="HTH_APSES"/>
    <property type="match status" value="1"/>
</dbReference>
<feature type="compositionally biased region" description="Polar residues" evidence="1">
    <location>
        <begin position="333"/>
        <end position="360"/>
    </location>
</feature>
<dbReference type="Gene3D" id="3.10.260.10">
    <property type="entry name" value="Transcription regulator HTH, APSES-type DNA-binding domain"/>
    <property type="match status" value="1"/>
</dbReference>
<feature type="region of interest" description="Disordered" evidence="1">
    <location>
        <begin position="386"/>
        <end position="412"/>
    </location>
</feature>